<feature type="region of interest" description="Disordered" evidence="7">
    <location>
        <begin position="1"/>
        <end position="62"/>
    </location>
</feature>
<keyword evidence="10" id="KW-1185">Reference proteome</keyword>
<name>A0A1L9S992_9EURO</name>
<reference evidence="10" key="1">
    <citation type="journal article" date="2017" name="Genome Biol.">
        <title>Comparative genomics reveals high biological diversity and specific adaptations in the industrially and medically important fungal genus Aspergillus.</title>
        <authorList>
            <person name="de Vries R.P."/>
            <person name="Riley R."/>
            <person name="Wiebenga A."/>
            <person name="Aguilar-Osorio G."/>
            <person name="Amillis S."/>
            <person name="Uchima C.A."/>
            <person name="Anderluh G."/>
            <person name="Asadollahi M."/>
            <person name="Askin M."/>
            <person name="Barry K."/>
            <person name="Battaglia E."/>
            <person name="Bayram O."/>
            <person name="Benocci T."/>
            <person name="Braus-Stromeyer S.A."/>
            <person name="Caldana C."/>
            <person name="Canovas D."/>
            <person name="Cerqueira G.C."/>
            <person name="Chen F."/>
            <person name="Chen W."/>
            <person name="Choi C."/>
            <person name="Clum A."/>
            <person name="Dos Santos R.A."/>
            <person name="Damasio A.R."/>
            <person name="Diallinas G."/>
            <person name="Emri T."/>
            <person name="Fekete E."/>
            <person name="Flipphi M."/>
            <person name="Freyberg S."/>
            <person name="Gallo A."/>
            <person name="Gournas C."/>
            <person name="Habgood R."/>
            <person name="Hainaut M."/>
            <person name="Harispe M.L."/>
            <person name="Henrissat B."/>
            <person name="Hilden K.S."/>
            <person name="Hope R."/>
            <person name="Hossain A."/>
            <person name="Karabika E."/>
            <person name="Karaffa L."/>
            <person name="Karanyi Z."/>
            <person name="Krasevec N."/>
            <person name="Kuo A."/>
            <person name="Kusch H."/>
            <person name="LaButti K."/>
            <person name="Lagendijk E.L."/>
            <person name="Lapidus A."/>
            <person name="Levasseur A."/>
            <person name="Lindquist E."/>
            <person name="Lipzen A."/>
            <person name="Logrieco A.F."/>
            <person name="MacCabe A."/>
            <person name="Maekelae M.R."/>
            <person name="Malavazi I."/>
            <person name="Melin P."/>
            <person name="Meyer V."/>
            <person name="Mielnichuk N."/>
            <person name="Miskei M."/>
            <person name="Molnar A.P."/>
            <person name="Mule G."/>
            <person name="Ngan C.Y."/>
            <person name="Orejas M."/>
            <person name="Orosz E."/>
            <person name="Ouedraogo J.P."/>
            <person name="Overkamp K.M."/>
            <person name="Park H.-S."/>
            <person name="Perrone G."/>
            <person name="Piumi F."/>
            <person name="Punt P.J."/>
            <person name="Ram A.F."/>
            <person name="Ramon A."/>
            <person name="Rauscher S."/>
            <person name="Record E."/>
            <person name="Riano-Pachon D.M."/>
            <person name="Robert V."/>
            <person name="Roehrig J."/>
            <person name="Ruller R."/>
            <person name="Salamov A."/>
            <person name="Salih N.S."/>
            <person name="Samson R.A."/>
            <person name="Sandor E."/>
            <person name="Sanguinetti M."/>
            <person name="Schuetze T."/>
            <person name="Sepcic K."/>
            <person name="Shelest E."/>
            <person name="Sherlock G."/>
            <person name="Sophianopoulou V."/>
            <person name="Squina F.M."/>
            <person name="Sun H."/>
            <person name="Susca A."/>
            <person name="Todd R.B."/>
            <person name="Tsang A."/>
            <person name="Unkles S.E."/>
            <person name="van de Wiele N."/>
            <person name="van Rossen-Uffink D."/>
            <person name="Oliveira J.V."/>
            <person name="Vesth T.C."/>
            <person name="Visser J."/>
            <person name="Yu J.-H."/>
            <person name="Zhou M."/>
            <person name="Andersen M.R."/>
            <person name="Archer D.B."/>
            <person name="Baker S.E."/>
            <person name="Benoit I."/>
            <person name="Brakhage A.A."/>
            <person name="Braus G.H."/>
            <person name="Fischer R."/>
            <person name="Frisvad J.C."/>
            <person name="Goldman G.H."/>
            <person name="Houbraken J."/>
            <person name="Oakley B."/>
            <person name="Pocsi I."/>
            <person name="Scazzocchio C."/>
            <person name="Seiboth B."/>
            <person name="vanKuyk P.A."/>
            <person name="Wortman J."/>
            <person name="Dyer P.S."/>
            <person name="Grigoriev I.V."/>
        </authorList>
    </citation>
    <scope>NUCLEOTIDE SEQUENCE [LARGE SCALE GENOMIC DNA]</scope>
    <source>
        <strain evidence="10">CBS 506.65</strain>
    </source>
</reference>
<evidence type="ECO:0000256" key="5">
    <source>
        <dbReference type="ARBA" id="ARBA00022989"/>
    </source>
</evidence>
<keyword evidence="2" id="KW-0813">Transport</keyword>
<feature type="transmembrane region" description="Helical" evidence="8">
    <location>
        <begin position="207"/>
        <end position="230"/>
    </location>
</feature>
<dbReference type="GO" id="GO:0000139">
    <property type="term" value="C:Golgi membrane"/>
    <property type="evidence" value="ECO:0007669"/>
    <property type="project" value="TreeGrafter"/>
</dbReference>
<evidence type="ECO:0008006" key="11">
    <source>
        <dbReference type="Google" id="ProtNLM"/>
    </source>
</evidence>
<feature type="transmembrane region" description="Helical" evidence="8">
    <location>
        <begin position="179"/>
        <end position="200"/>
    </location>
</feature>
<keyword evidence="5 8" id="KW-1133">Transmembrane helix</keyword>
<feature type="compositionally biased region" description="Basic and acidic residues" evidence="7">
    <location>
        <begin position="47"/>
        <end position="62"/>
    </location>
</feature>
<dbReference type="GO" id="GO:0005789">
    <property type="term" value="C:endoplasmic reticulum membrane"/>
    <property type="evidence" value="ECO:0007669"/>
    <property type="project" value="TreeGrafter"/>
</dbReference>
<feature type="transmembrane region" description="Helical" evidence="8">
    <location>
        <begin position="250"/>
        <end position="269"/>
    </location>
</feature>
<proteinExistence type="predicted"/>
<dbReference type="GO" id="GO:0005462">
    <property type="term" value="F:UDP-N-acetylglucosamine transmembrane transporter activity"/>
    <property type="evidence" value="ECO:0007669"/>
    <property type="project" value="TreeGrafter"/>
</dbReference>
<evidence type="ECO:0000313" key="9">
    <source>
        <dbReference type="EMBL" id="OJJ43699.1"/>
    </source>
</evidence>
<dbReference type="InterPro" id="IPR013657">
    <property type="entry name" value="SCL35B1-4/HUT1"/>
</dbReference>
<protein>
    <recommendedName>
        <fullName evidence="11">Sugar phosphate transporter domain-containing protein</fullName>
    </recommendedName>
</protein>
<dbReference type="GeneID" id="34610459"/>
<dbReference type="Pfam" id="PF08449">
    <property type="entry name" value="UAA"/>
    <property type="match status" value="2"/>
</dbReference>
<dbReference type="RefSeq" id="XP_022578209.1">
    <property type="nucleotide sequence ID" value="XM_022723994.1"/>
</dbReference>
<dbReference type="PANTHER" id="PTHR10778:SF4">
    <property type="entry name" value="NUCLEOTIDE SUGAR TRANSPORTER SLC35B4"/>
    <property type="match status" value="1"/>
</dbReference>
<evidence type="ECO:0000256" key="1">
    <source>
        <dbReference type="ARBA" id="ARBA00004127"/>
    </source>
</evidence>
<dbReference type="GO" id="GO:0005464">
    <property type="term" value="F:UDP-xylose transmembrane transporter activity"/>
    <property type="evidence" value="ECO:0007669"/>
    <property type="project" value="TreeGrafter"/>
</dbReference>
<keyword evidence="4 8" id="KW-0812">Transmembrane</keyword>
<dbReference type="PANTHER" id="PTHR10778">
    <property type="entry name" value="SOLUTE CARRIER FAMILY 35 MEMBER B"/>
    <property type="match status" value="1"/>
</dbReference>
<organism evidence="9 10">
    <name type="scientific">Penicilliopsis zonata CBS 506.65</name>
    <dbReference type="NCBI Taxonomy" id="1073090"/>
    <lineage>
        <taxon>Eukaryota</taxon>
        <taxon>Fungi</taxon>
        <taxon>Dikarya</taxon>
        <taxon>Ascomycota</taxon>
        <taxon>Pezizomycotina</taxon>
        <taxon>Eurotiomycetes</taxon>
        <taxon>Eurotiomycetidae</taxon>
        <taxon>Eurotiales</taxon>
        <taxon>Aspergillaceae</taxon>
        <taxon>Penicilliopsis</taxon>
    </lineage>
</organism>
<feature type="transmembrane region" description="Helical" evidence="8">
    <location>
        <begin position="155"/>
        <end position="173"/>
    </location>
</feature>
<feature type="transmembrane region" description="Helical" evidence="8">
    <location>
        <begin position="85"/>
        <end position="107"/>
    </location>
</feature>
<dbReference type="VEuPathDB" id="FungiDB:ASPZODRAFT_136160"/>
<evidence type="ECO:0000256" key="3">
    <source>
        <dbReference type="ARBA" id="ARBA00022597"/>
    </source>
</evidence>
<evidence type="ECO:0000256" key="7">
    <source>
        <dbReference type="SAM" id="MobiDB-lite"/>
    </source>
</evidence>
<accession>A0A1L9S992</accession>
<gene>
    <name evidence="9" type="ORF">ASPZODRAFT_136160</name>
</gene>
<feature type="transmembrane region" description="Helical" evidence="8">
    <location>
        <begin position="441"/>
        <end position="459"/>
    </location>
</feature>
<evidence type="ECO:0000313" key="10">
    <source>
        <dbReference type="Proteomes" id="UP000184188"/>
    </source>
</evidence>
<evidence type="ECO:0000256" key="4">
    <source>
        <dbReference type="ARBA" id="ARBA00022692"/>
    </source>
</evidence>
<dbReference type="OrthoDB" id="999962at2759"/>
<evidence type="ECO:0000256" key="2">
    <source>
        <dbReference type="ARBA" id="ARBA00022448"/>
    </source>
</evidence>
<dbReference type="AlphaFoldDB" id="A0A1L9S992"/>
<sequence>MLRNSRNQPPARRTDRQSEDPILNDSTSSLDCSEKTDSQSSLLVKSNSERTSVKTDGHSDPEWKQDSLSTVVSVAHVTIFSWKNVAILISLIFGGCCANVFMLEAIIKDQPASGPLITFVQFLLIGLFTLPNFVSFSAGPQSLYLKSRNVPLRSWVIYTAFFLVVNLLNNWAFAYEISVPLHIIVRSGGPVASMIVGYIINSKRYSTLQILSVILLTLGVVGAALADTAAKSQSLDVGDNWTEKSQHSPLTTSLVGFIILALAMVLSALQGIYADRLYEIHGRNHWKEALFYSHTLSLPFFLPTYPKLVSQLRLLLESPPIIESLTMGTVQSGVFVPKINQTICAAAMTSKSGLILATLRNTSQWFWSSLWQNQLVQDSIGQFPIKIAYLLLNAVTQYLCIRGVHFLSAKSSSLTVTIVLNIRKLVSLLLSIHLFGNNLTSGIIVGAALVFLGGGLYGYESSRLRSKVSKKES</sequence>
<dbReference type="STRING" id="1073090.A0A1L9S992"/>
<dbReference type="Proteomes" id="UP000184188">
    <property type="component" value="Unassembled WGS sequence"/>
</dbReference>
<keyword evidence="6 8" id="KW-0472">Membrane</keyword>
<evidence type="ECO:0000256" key="6">
    <source>
        <dbReference type="ARBA" id="ARBA00023136"/>
    </source>
</evidence>
<keyword evidence="3" id="KW-0762">Sugar transport</keyword>
<evidence type="ECO:0000256" key="8">
    <source>
        <dbReference type="SAM" id="Phobius"/>
    </source>
</evidence>
<feature type="transmembrane region" description="Helical" evidence="8">
    <location>
        <begin position="113"/>
        <end position="134"/>
    </location>
</feature>
<dbReference type="EMBL" id="KV878351">
    <property type="protein sequence ID" value="OJJ43699.1"/>
    <property type="molecule type" value="Genomic_DNA"/>
</dbReference>
<comment type="subcellular location">
    <subcellularLocation>
        <location evidence="1">Endomembrane system</location>
        <topology evidence="1">Multi-pass membrane protein</topology>
    </subcellularLocation>
</comment>